<dbReference type="Pfam" id="PF13419">
    <property type="entry name" value="HAD_2"/>
    <property type="match status" value="1"/>
</dbReference>
<comment type="caution">
    <text evidence="5">The sequence shown here is derived from an EMBL/GenBank/DDBJ whole genome shotgun (WGS) entry which is preliminary data.</text>
</comment>
<dbReference type="GO" id="GO:0006281">
    <property type="term" value="P:DNA repair"/>
    <property type="evidence" value="ECO:0007669"/>
    <property type="project" value="TreeGrafter"/>
</dbReference>
<dbReference type="Proteomes" id="UP000238308">
    <property type="component" value="Unassembled WGS sequence"/>
</dbReference>
<dbReference type="NCBIfam" id="TIGR01549">
    <property type="entry name" value="HAD-SF-IA-v1"/>
    <property type="match status" value="1"/>
</dbReference>
<dbReference type="AlphaFoldDB" id="A0A2T0XIB4"/>
<comment type="catalytic activity">
    <reaction evidence="1">
        <text>2-phosphoglycolate + H2O = glycolate + phosphate</text>
        <dbReference type="Rhea" id="RHEA:14369"/>
        <dbReference type="ChEBI" id="CHEBI:15377"/>
        <dbReference type="ChEBI" id="CHEBI:29805"/>
        <dbReference type="ChEBI" id="CHEBI:43474"/>
        <dbReference type="ChEBI" id="CHEBI:58033"/>
        <dbReference type="EC" id="3.1.3.18"/>
    </reaction>
</comment>
<evidence type="ECO:0000256" key="2">
    <source>
        <dbReference type="ARBA" id="ARBA00004818"/>
    </source>
</evidence>
<dbReference type="Gene3D" id="3.40.50.1000">
    <property type="entry name" value="HAD superfamily/HAD-like"/>
    <property type="match status" value="1"/>
</dbReference>
<dbReference type="GO" id="GO:0008967">
    <property type="term" value="F:phosphoglycolate phosphatase activity"/>
    <property type="evidence" value="ECO:0007669"/>
    <property type="project" value="UniProtKB-EC"/>
</dbReference>
<dbReference type="PRINTS" id="PR00413">
    <property type="entry name" value="HADHALOGNASE"/>
</dbReference>
<evidence type="ECO:0000313" key="5">
    <source>
        <dbReference type="EMBL" id="PRY98661.1"/>
    </source>
</evidence>
<gene>
    <name evidence="5" type="ORF">BCM14_1494</name>
</gene>
<dbReference type="PANTHER" id="PTHR43434:SF1">
    <property type="entry name" value="PHOSPHOGLYCOLATE PHOSPHATASE"/>
    <property type="match status" value="1"/>
</dbReference>
<dbReference type="InterPro" id="IPR050155">
    <property type="entry name" value="HAD-like_hydrolase_sf"/>
</dbReference>
<comment type="similarity">
    <text evidence="3">Belongs to the HAD-like hydrolase superfamily. CbbY/CbbZ/Gph/YieH family.</text>
</comment>
<proteinExistence type="inferred from homology"/>
<evidence type="ECO:0000313" key="6">
    <source>
        <dbReference type="Proteomes" id="UP000238308"/>
    </source>
</evidence>
<dbReference type="InterPro" id="IPR023214">
    <property type="entry name" value="HAD_sf"/>
</dbReference>
<dbReference type="PANTHER" id="PTHR43434">
    <property type="entry name" value="PHOSPHOGLYCOLATE PHOSPHATASE"/>
    <property type="match status" value="1"/>
</dbReference>
<accession>A0A2T0XIB4</accession>
<dbReference type="InterPro" id="IPR036412">
    <property type="entry name" value="HAD-like_sf"/>
</dbReference>
<evidence type="ECO:0000256" key="3">
    <source>
        <dbReference type="ARBA" id="ARBA00006171"/>
    </source>
</evidence>
<dbReference type="OrthoDB" id="9807630at2"/>
<dbReference type="GO" id="GO:0005829">
    <property type="term" value="C:cytosol"/>
    <property type="evidence" value="ECO:0007669"/>
    <property type="project" value="TreeGrafter"/>
</dbReference>
<evidence type="ECO:0000256" key="4">
    <source>
        <dbReference type="ARBA" id="ARBA00013078"/>
    </source>
</evidence>
<dbReference type="Gene3D" id="1.10.150.240">
    <property type="entry name" value="Putative phosphatase, domain 2"/>
    <property type="match status" value="1"/>
</dbReference>
<dbReference type="InterPro" id="IPR023198">
    <property type="entry name" value="PGP-like_dom2"/>
</dbReference>
<dbReference type="InterPro" id="IPR041492">
    <property type="entry name" value="HAD_2"/>
</dbReference>
<protein>
    <recommendedName>
        <fullName evidence="4">phosphoglycolate phosphatase</fullName>
        <ecNumber evidence="4">3.1.3.18</ecNumber>
    </recommendedName>
</protein>
<organism evidence="5 6">
    <name type="scientific">Jezberella montanilacus</name>
    <dbReference type="NCBI Taxonomy" id="323426"/>
    <lineage>
        <taxon>Bacteria</taxon>
        <taxon>Pseudomonadati</taxon>
        <taxon>Pseudomonadota</taxon>
        <taxon>Betaproteobacteria</taxon>
        <taxon>Burkholderiales</taxon>
        <taxon>Alcaligenaceae</taxon>
        <taxon>Jezberella</taxon>
    </lineage>
</organism>
<dbReference type="RefSeq" id="WP_106227342.1">
    <property type="nucleotide sequence ID" value="NZ_PVTV01000012.1"/>
</dbReference>
<reference evidence="5 6" key="1">
    <citation type="submission" date="2018-03" db="EMBL/GenBank/DDBJ databases">
        <title>Genomic Encyclopedia of Type Strains, Phase III (KMG-III): the genomes of soil and plant-associated and newly described type strains.</title>
        <authorList>
            <person name="Whitman W."/>
        </authorList>
    </citation>
    <scope>NUCLEOTIDE SEQUENCE [LARGE SCALE GENOMIC DNA]</scope>
    <source>
        <strain evidence="5 6">MWH-P2sevCIIIb</strain>
    </source>
</reference>
<dbReference type="SFLD" id="SFLDS00003">
    <property type="entry name" value="Haloacid_Dehalogenase"/>
    <property type="match status" value="1"/>
</dbReference>
<dbReference type="SFLD" id="SFLDG01129">
    <property type="entry name" value="C1.5:_HAD__Beta-PGM__Phosphata"/>
    <property type="match status" value="1"/>
</dbReference>
<comment type="pathway">
    <text evidence="2">Organic acid metabolism; glycolate biosynthesis; glycolate from 2-phosphoglycolate: step 1/1.</text>
</comment>
<dbReference type="EC" id="3.1.3.18" evidence="4"/>
<evidence type="ECO:0000256" key="1">
    <source>
        <dbReference type="ARBA" id="ARBA00000830"/>
    </source>
</evidence>
<dbReference type="InterPro" id="IPR006439">
    <property type="entry name" value="HAD-SF_hydro_IA"/>
</dbReference>
<name>A0A2T0XIB4_9BURK</name>
<dbReference type="EMBL" id="PVTV01000012">
    <property type="protein sequence ID" value="PRY98661.1"/>
    <property type="molecule type" value="Genomic_DNA"/>
</dbReference>
<keyword evidence="6" id="KW-1185">Reference proteome</keyword>
<dbReference type="SUPFAM" id="SSF56784">
    <property type="entry name" value="HAD-like"/>
    <property type="match status" value="1"/>
</dbReference>
<sequence>MSKQLFIFDLDGTLVDSSSTVIGILNQLRAERQLPTLATDEVYPYLSNGGGQLIEQFVSREEPVETVLSQFRLRYREHPLDTESVYVGAREFIETLQRANRAVAICSNKPTFLIEKVLNHHGLSDNFDMVIGASDVTATKPDPEGILKILALADVSSSEAIMIGDSKNDQEAALRSKVAFFHHRSGYDDGVDERKTSLQFNHYHELTRLFNE</sequence>